<dbReference type="Pfam" id="PF14690">
    <property type="entry name" value="Zn_ribbon_ISL3"/>
    <property type="match status" value="1"/>
</dbReference>
<dbReference type="AlphaFoldDB" id="A0A9E7TJD4"/>
<dbReference type="InterPro" id="IPR002560">
    <property type="entry name" value="Transposase_DDE"/>
</dbReference>
<feature type="domain" description="Transposase IS204/IS1001/IS1096/IS1165 DDE" evidence="1">
    <location>
        <begin position="164"/>
        <end position="398"/>
    </location>
</feature>
<feature type="domain" description="Transposase IS204/IS1001/IS1096/IS1165 zinc-finger" evidence="3">
    <location>
        <begin position="51"/>
        <end position="94"/>
    </location>
</feature>
<sequence length="411" mass="46917">MFSHNDSSNQYFLFEQALGITSPWHIKSLDFSSNLQQIDISVDFNTGAKFNCPICGASLCKVHDTTKKTWRHLDFFQHKAYLHCRVPRVCCETCGVHVADVPWARKGSGFTLLFESMVLYLIQRMPVAQVAEYIGEHDTRLWRIVEYYVVKALNKEDLSSVSSIGIDETSVKKGHNYVTLVVDYETKRVIYVCDGKDSSTLTSFRNELLAHGGNPDLIHSGCCDMSPAFLKGFRESFPDCNVTLDKFHVIKIISDAVDQIRRGESKKQPILKKTKYLWLKDPNDLKPEQRIELNNLLCVNLKTAEAYKLKRRFQELWNQDNPENTLDSLNKWVVLANESKLKPMIRVAKTIKKHEGGILNIVKSGMTNAILEGTNSLIQTFKRAARGYRNSKTLIKMIYLRLGDLNFGLPT</sequence>
<name>A0A9E7TJD4_9EURY</name>
<dbReference type="EMBL" id="CP096115">
    <property type="protein sequence ID" value="UUX93523.1"/>
    <property type="molecule type" value="Genomic_DNA"/>
</dbReference>
<dbReference type="GeneID" id="74307078"/>
<reference evidence="4" key="1">
    <citation type="submission" date="2022-04" db="EMBL/GenBank/DDBJ databases">
        <title>Complete genome of Methanoplanus endosymbiosus DSM 3599.</title>
        <authorList>
            <person name="Chen S.-C."/>
            <person name="You Y.-T."/>
            <person name="Zhou Y.-Z."/>
            <person name="Lai M.-C."/>
        </authorList>
    </citation>
    <scope>NUCLEOTIDE SEQUENCE</scope>
    <source>
        <strain evidence="4">DSM 3599</strain>
    </source>
</reference>
<dbReference type="InterPro" id="IPR047951">
    <property type="entry name" value="Transpos_ISL3"/>
</dbReference>
<organism evidence="4 5">
    <name type="scientific">Methanoplanus endosymbiosus</name>
    <dbReference type="NCBI Taxonomy" id="33865"/>
    <lineage>
        <taxon>Archaea</taxon>
        <taxon>Methanobacteriati</taxon>
        <taxon>Methanobacteriota</taxon>
        <taxon>Stenosarchaea group</taxon>
        <taxon>Methanomicrobia</taxon>
        <taxon>Methanomicrobiales</taxon>
        <taxon>Methanomicrobiaceae</taxon>
        <taxon>Methanoplanus</taxon>
    </lineage>
</organism>
<dbReference type="PANTHER" id="PTHR33498:SF1">
    <property type="entry name" value="TRANSPOSASE FOR INSERTION SEQUENCE ELEMENT IS1557"/>
    <property type="match status" value="1"/>
</dbReference>
<dbReference type="Pfam" id="PF01610">
    <property type="entry name" value="DDE_Tnp_ISL3"/>
    <property type="match status" value="1"/>
</dbReference>
<dbReference type="Proteomes" id="UP001060368">
    <property type="component" value="Chromosome"/>
</dbReference>
<accession>A0A9E7TJD4</accession>
<evidence type="ECO:0000313" key="4">
    <source>
        <dbReference type="EMBL" id="UUX93523.1"/>
    </source>
</evidence>
<dbReference type="NCBIfam" id="NF033550">
    <property type="entry name" value="transpos_ISL3"/>
    <property type="match status" value="1"/>
</dbReference>
<dbReference type="Pfam" id="PF13542">
    <property type="entry name" value="HTH_Tnp_ISL3"/>
    <property type="match status" value="1"/>
</dbReference>
<dbReference type="InterPro" id="IPR032877">
    <property type="entry name" value="Transposase_HTH"/>
</dbReference>
<evidence type="ECO:0000313" key="5">
    <source>
        <dbReference type="Proteomes" id="UP001060368"/>
    </source>
</evidence>
<gene>
    <name evidence="4" type="ORF">L6E24_05240</name>
</gene>
<dbReference type="InterPro" id="IPR029261">
    <property type="entry name" value="Transposase_Znf"/>
</dbReference>
<dbReference type="KEGG" id="mend:L6E24_05240"/>
<evidence type="ECO:0000259" key="2">
    <source>
        <dbReference type="Pfam" id="PF13542"/>
    </source>
</evidence>
<dbReference type="PANTHER" id="PTHR33498">
    <property type="entry name" value="TRANSPOSASE FOR INSERTION SEQUENCE ELEMENT IS1557"/>
    <property type="match status" value="1"/>
</dbReference>
<proteinExistence type="predicted"/>
<feature type="domain" description="Transposase IS204/IS1001/IS1096/IS1165 helix-turn-helix" evidence="2">
    <location>
        <begin position="100"/>
        <end position="149"/>
    </location>
</feature>
<evidence type="ECO:0000259" key="3">
    <source>
        <dbReference type="Pfam" id="PF14690"/>
    </source>
</evidence>
<evidence type="ECO:0000259" key="1">
    <source>
        <dbReference type="Pfam" id="PF01610"/>
    </source>
</evidence>
<protein>
    <submittedName>
        <fullName evidence="4">ISL3 family transposase</fullName>
    </submittedName>
</protein>
<dbReference type="RefSeq" id="WP_257743660.1">
    <property type="nucleotide sequence ID" value="NZ_CP096115.1"/>
</dbReference>
<keyword evidence="5" id="KW-1185">Reference proteome</keyword>